<evidence type="ECO:0000313" key="2">
    <source>
        <dbReference type="EMBL" id="CDO99078.1"/>
    </source>
</evidence>
<reference evidence="3" key="1">
    <citation type="journal article" date="2014" name="Science">
        <title>The coffee genome provides insight into the convergent evolution of caffeine biosynthesis.</title>
        <authorList>
            <person name="Denoeud F."/>
            <person name="Carretero-Paulet L."/>
            <person name="Dereeper A."/>
            <person name="Droc G."/>
            <person name="Guyot R."/>
            <person name="Pietrella M."/>
            <person name="Zheng C."/>
            <person name="Alberti A."/>
            <person name="Anthony F."/>
            <person name="Aprea G."/>
            <person name="Aury J.M."/>
            <person name="Bento P."/>
            <person name="Bernard M."/>
            <person name="Bocs S."/>
            <person name="Campa C."/>
            <person name="Cenci A."/>
            <person name="Combes M.C."/>
            <person name="Crouzillat D."/>
            <person name="Da Silva C."/>
            <person name="Daddiego L."/>
            <person name="De Bellis F."/>
            <person name="Dussert S."/>
            <person name="Garsmeur O."/>
            <person name="Gayraud T."/>
            <person name="Guignon V."/>
            <person name="Jahn K."/>
            <person name="Jamilloux V."/>
            <person name="Joet T."/>
            <person name="Labadie K."/>
            <person name="Lan T."/>
            <person name="Leclercq J."/>
            <person name="Lepelley M."/>
            <person name="Leroy T."/>
            <person name="Li L.T."/>
            <person name="Librado P."/>
            <person name="Lopez L."/>
            <person name="Munoz A."/>
            <person name="Noel B."/>
            <person name="Pallavicini A."/>
            <person name="Perrotta G."/>
            <person name="Poncet V."/>
            <person name="Pot D."/>
            <person name="Priyono X."/>
            <person name="Rigoreau M."/>
            <person name="Rouard M."/>
            <person name="Rozas J."/>
            <person name="Tranchant-Dubreuil C."/>
            <person name="VanBuren R."/>
            <person name="Zhang Q."/>
            <person name="Andrade A.C."/>
            <person name="Argout X."/>
            <person name="Bertrand B."/>
            <person name="de Kochko A."/>
            <person name="Graziosi G."/>
            <person name="Henry R.J."/>
            <person name="Jayarama X."/>
            <person name="Ming R."/>
            <person name="Nagai C."/>
            <person name="Rounsley S."/>
            <person name="Sankoff D."/>
            <person name="Giuliano G."/>
            <person name="Albert V.A."/>
            <person name="Wincker P."/>
            <person name="Lashermes P."/>
        </authorList>
    </citation>
    <scope>NUCLEOTIDE SEQUENCE [LARGE SCALE GENOMIC DNA]</scope>
    <source>
        <strain evidence="3">cv. DH200-94</strain>
    </source>
</reference>
<dbReference type="EMBL" id="HG739087">
    <property type="protein sequence ID" value="CDO99078.1"/>
    <property type="molecule type" value="Genomic_DNA"/>
</dbReference>
<accession>A0A068TUQ5</accession>
<gene>
    <name evidence="2" type="ORF">GSCOC_T00026098001</name>
</gene>
<name>A0A068TUQ5_COFCA</name>
<protein>
    <submittedName>
        <fullName evidence="2">Uncharacterized protein</fullName>
    </submittedName>
</protein>
<feature type="compositionally biased region" description="Basic and acidic residues" evidence="1">
    <location>
        <begin position="19"/>
        <end position="35"/>
    </location>
</feature>
<sequence>MVSFPHVDSRLLYKTKAQKTKETEKKNPKTPKLENNKALLPNPFAPSLFRLSGVIRFREIFFFASH</sequence>
<proteinExistence type="predicted"/>
<dbReference type="Proteomes" id="UP000295252">
    <property type="component" value="Chromosome V"/>
</dbReference>
<evidence type="ECO:0000256" key="1">
    <source>
        <dbReference type="SAM" id="MobiDB-lite"/>
    </source>
</evidence>
<organism evidence="2 3">
    <name type="scientific">Coffea canephora</name>
    <name type="common">Robusta coffee</name>
    <dbReference type="NCBI Taxonomy" id="49390"/>
    <lineage>
        <taxon>Eukaryota</taxon>
        <taxon>Viridiplantae</taxon>
        <taxon>Streptophyta</taxon>
        <taxon>Embryophyta</taxon>
        <taxon>Tracheophyta</taxon>
        <taxon>Spermatophyta</taxon>
        <taxon>Magnoliopsida</taxon>
        <taxon>eudicotyledons</taxon>
        <taxon>Gunneridae</taxon>
        <taxon>Pentapetalae</taxon>
        <taxon>asterids</taxon>
        <taxon>lamiids</taxon>
        <taxon>Gentianales</taxon>
        <taxon>Rubiaceae</taxon>
        <taxon>Ixoroideae</taxon>
        <taxon>Gardenieae complex</taxon>
        <taxon>Bertiereae - Coffeeae clade</taxon>
        <taxon>Coffeeae</taxon>
        <taxon>Coffea</taxon>
    </lineage>
</organism>
<dbReference type="Gramene" id="CDO99078">
    <property type="protein sequence ID" value="CDO99078"/>
    <property type="gene ID" value="GSCOC_T00026098001"/>
</dbReference>
<dbReference type="AlphaFoldDB" id="A0A068TUQ5"/>
<dbReference type="InParanoid" id="A0A068TUQ5"/>
<feature type="region of interest" description="Disordered" evidence="1">
    <location>
        <begin position="15"/>
        <end position="37"/>
    </location>
</feature>
<evidence type="ECO:0000313" key="3">
    <source>
        <dbReference type="Proteomes" id="UP000295252"/>
    </source>
</evidence>
<keyword evidence="3" id="KW-1185">Reference proteome</keyword>